<name>A0A4D7JXY7_9BACT</name>
<dbReference type="SUPFAM" id="SSF53732">
    <property type="entry name" value="Aconitase iron-sulfur domain"/>
    <property type="match status" value="1"/>
</dbReference>
<dbReference type="UniPathway" id="UPA00223">
    <property type="reaction ID" value="UER00718"/>
</dbReference>
<dbReference type="InterPro" id="IPR001030">
    <property type="entry name" value="Acoase/IPM_deHydtase_lsu_aba"/>
</dbReference>
<dbReference type="Gene3D" id="6.10.190.10">
    <property type="match status" value="1"/>
</dbReference>
<evidence type="ECO:0000256" key="5">
    <source>
        <dbReference type="ARBA" id="ARBA00023004"/>
    </source>
</evidence>
<dbReference type="KEGG" id="fpf:DCC35_12755"/>
<dbReference type="PRINTS" id="PR00415">
    <property type="entry name" value="ACONITASE"/>
</dbReference>
<dbReference type="Gene3D" id="3.30.499.10">
    <property type="entry name" value="Aconitase, domain 3"/>
    <property type="match status" value="2"/>
</dbReference>
<evidence type="ECO:0000259" key="10">
    <source>
        <dbReference type="Pfam" id="PF00330"/>
    </source>
</evidence>
<dbReference type="InterPro" id="IPR044137">
    <property type="entry name" value="AcnA_IRP_Swivel"/>
</dbReference>
<evidence type="ECO:0000256" key="3">
    <source>
        <dbReference type="ARBA" id="ARBA00007185"/>
    </source>
</evidence>
<dbReference type="InterPro" id="IPR006249">
    <property type="entry name" value="Aconitase/IRP2"/>
</dbReference>
<dbReference type="Gene3D" id="3.20.19.10">
    <property type="entry name" value="Aconitase, domain 4"/>
    <property type="match status" value="1"/>
</dbReference>
<dbReference type="RefSeq" id="WP_137091150.1">
    <property type="nucleotide sequence ID" value="NZ_CP028923.1"/>
</dbReference>
<reference evidence="12 13" key="1">
    <citation type="submission" date="2018-04" db="EMBL/GenBank/DDBJ databases">
        <title>Complete genome uncultured novel isolate.</title>
        <authorList>
            <person name="Merlino G."/>
        </authorList>
    </citation>
    <scope>NUCLEOTIDE SEQUENCE [LARGE SCALE GENOMIC DNA]</scope>
    <source>
        <strain evidence="13">R1DC9</strain>
    </source>
</reference>
<keyword evidence="13" id="KW-1185">Reference proteome</keyword>
<dbReference type="GO" id="GO:0003994">
    <property type="term" value="F:aconitate hydratase activity"/>
    <property type="evidence" value="ECO:0007669"/>
    <property type="project" value="UniProtKB-EC"/>
</dbReference>
<dbReference type="EC" id="4.2.1.3" evidence="9"/>
<dbReference type="FunFam" id="3.20.19.10:FF:000001">
    <property type="entry name" value="Aconitate hydratase"/>
    <property type="match status" value="1"/>
</dbReference>
<dbReference type="FunFam" id="3.30.499.10:FF:000002">
    <property type="entry name" value="Aconitate hydratase"/>
    <property type="match status" value="1"/>
</dbReference>
<dbReference type="AlphaFoldDB" id="A0A4D7JXY7"/>
<evidence type="ECO:0000256" key="9">
    <source>
        <dbReference type="RuleBase" id="RU361275"/>
    </source>
</evidence>
<comment type="function">
    <text evidence="9">Catalyzes the isomerization of citrate to isocitrate via cis-aconitate.</text>
</comment>
<evidence type="ECO:0000256" key="8">
    <source>
        <dbReference type="ARBA" id="ARBA00023501"/>
    </source>
</evidence>
<dbReference type="NCBIfam" id="NF006757">
    <property type="entry name" value="PRK09277.1"/>
    <property type="match status" value="1"/>
</dbReference>
<organism evidence="12 13">
    <name type="scientific">Mangrovivirga cuniculi</name>
    <dbReference type="NCBI Taxonomy" id="2715131"/>
    <lineage>
        <taxon>Bacteria</taxon>
        <taxon>Pseudomonadati</taxon>
        <taxon>Bacteroidota</taxon>
        <taxon>Cytophagia</taxon>
        <taxon>Cytophagales</taxon>
        <taxon>Mangrovivirgaceae</taxon>
        <taxon>Mangrovivirga</taxon>
    </lineage>
</organism>
<dbReference type="InterPro" id="IPR015928">
    <property type="entry name" value="Aconitase/3IPM_dehydase_swvl"/>
</dbReference>
<dbReference type="InterPro" id="IPR015931">
    <property type="entry name" value="Acnase/IPM_dHydase_lsu_aba_1/3"/>
</dbReference>
<evidence type="ECO:0000313" key="12">
    <source>
        <dbReference type="EMBL" id="QCK15555.1"/>
    </source>
</evidence>
<evidence type="ECO:0000256" key="4">
    <source>
        <dbReference type="ARBA" id="ARBA00022723"/>
    </source>
</evidence>
<proteinExistence type="inferred from homology"/>
<dbReference type="InterPro" id="IPR036008">
    <property type="entry name" value="Aconitase_4Fe-4S_dom"/>
</dbReference>
<dbReference type="PANTHER" id="PTHR11670">
    <property type="entry name" value="ACONITASE/IRON-RESPONSIVE ELEMENT FAMILY MEMBER"/>
    <property type="match status" value="1"/>
</dbReference>
<keyword evidence="4" id="KW-0479">Metal-binding</keyword>
<dbReference type="GO" id="GO:0051539">
    <property type="term" value="F:4 iron, 4 sulfur cluster binding"/>
    <property type="evidence" value="ECO:0007669"/>
    <property type="project" value="UniProtKB-KW"/>
</dbReference>
<gene>
    <name evidence="12" type="primary">acnA</name>
    <name evidence="12" type="ORF">DCC35_12755</name>
</gene>
<keyword evidence="7 9" id="KW-0456">Lyase</keyword>
<dbReference type="NCBIfam" id="TIGR01341">
    <property type="entry name" value="aconitase_1"/>
    <property type="match status" value="1"/>
</dbReference>
<keyword evidence="6 9" id="KW-0411">Iron-sulfur</keyword>
<dbReference type="OrthoDB" id="9764318at2"/>
<evidence type="ECO:0000256" key="2">
    <source>
        <dbReference type="ARBA" id="ARBA00004717"/>
    </source>
</evidence>
<keyword evidence="5 9" id="KW-0408">Iron</keyword>
<dbReference type="InterPro" id="IPR000573">
    <property type="entry name" value="AconitaseA/IPMdHydase_ssu_swvl"/>
</dbReference>
<comment type="pathway">
    <text evidence="2">Carbohydrate metabolism; tricarboxylic acid cycle; isocitrate from oxaloacetate: step 2/2.</text>
</comment>
<feature type="domain" description="Aconitase A/isopropylmalate dehydratase small subunit swivel" evidence="11">
    <location>
        <begin position="723"/>
        <end position="849"/>
    </location>
</feature>
<dbReference type="NCBIfam" id="NF009520">
    <property type="entry name" value="PRK12881.1"/>
    <property type="match status" value="1"/>
</dbReference>
<dbReference type="Proteomes" id="UP000298616">
    <property type="component" value="Chromosome"/>
</dbReference>
<dbReference type="EMBL" id="CP028923">
    <property type="protein sequence ID" value="QCK15555.1"/>
    <property type="molecule type" value="Genomic_DNA"/>
</dbReference>
<keyword evidence="9" id="KW-0004">4Fe-4S</keyword>
<evidence type="ECO:0000259" key="11">
    <source>
        <dbReference type="Pfam" id="PF00694"/>
    </source>
</evidence>
<comment type="similarity">
    <text evidence="3 9">Belongs to the aconitase/IPM isomerase family.</text>
</comment>
<dbReference type="Pfam" id="PF00330">
    <property type="entry name" value="Aconitase"/>
    <property type="match status" value="1"/>
</dbReference>
<sequence length="925" mass="102956">MTHPYNVEQKLKTESGEYKYFSLEDLEKEGYNISKLPFSIRVLLENALRNFDDFAITKEHIDTILNWEPKASDKDIPYKPARVLMQDFTGVPAVVDIASLRAEMERKGKDPEKINPLIPVDLVIDHSVQVDYFGTNYSYQKNVEVEYERNGERYQFLKWAQKAFKNFSVVPPGMGICHQVNLENLAKGAITRDGMIFPDTLVGTDSHTPMVNGIGVVGWGVGGIEAEAALLGQPIYFIMPQVIGLKLTGEMPLGTTATDLVLTITHLLRSYGVVGKFVEVFGPGLDNLSVPDRATISNMSPEFGCTISYFPIDDQTLDYMGKTNRDPDHIKTVEKYCKANMLWRENEDKITYSDVLDLDLSSIKPTVSGPKRPQDKILVENLKPKFEELLKEGFERDYVPLSQRDVLRWKSEGGGQKTAKAMKSDSPQDIEVEEVDGNLKTVSIKIGNEKFEISDGSIAIAAITSCTNTSNPSVMLGAGLVARKAVELGLDVKPWVKTSLAPGSKVVTDYLQKSGLLEDLEALRFHTVGYGCTSCIGNSGPLPGPITKAVEEFDLVVCSALSGNRNFEARVHPLVKMNFLMSPMLVVAFALAGRIDIDLEEEPVGYDPNMEPVYLKDIWPTNEEIFEQMKKVLTPKDYEKNYNEIFDGNEIWRELQAPEGKLYDWSDDSTYIKEAPFFKDISEEPKKLTDIEGARVLLKLGDSITTDHISPAGSFKKESPAGKYLTDKGVHPEDFNSYGSRRGNDEVMVRGTFGNVRIKNELASREGGYTTHIPSGEEMSVFDASQKYRDNDTPLIVIGGKEYGSGSSRDWAAKGTDLLGIKAVIAESYERIHRSNLVGMGVLPLQFKDGDTPESLGLDGKETYDITGISDDLTPLEELSVIAKKDDGSTVDFKVICRLDSQIEVAYYQNDGILQYVLRQFLKDS</sequence>
<protein>
    <recommendedName>
        <fullName evidence="9">Aconitate hydratase</fullName>
        <shortName evidence="9">Aconitase</shortName>
        <ecNumber evidence="9">4.2.1.3</ecNumber>
    </recommendedName>
</protein>
<dbReference type="GO" id="GO:0006099">
    <property type="term" value="P:tricarboxylic acid cycle"/>
    <property type="evidence" value="ECO:0007669"/>
    <property type="project" value="UniProtKB-UniPathway"/>
</dbReference>
<evidence type="ECO:0000256" key="6">
    <source>
        <dbReference type="ARBA" id="ARBA00023014"/>
    </source>
</evidence>
<accession>A0A4D7JXY7</accession>
<evidence type="ECO:0000256" key="1">
    <source>
        <dbReference type="ARBA" id="ARBA00001966"/>
    </source>
</evidence>
<dbReference type="PROSITE" id="PS00450">
    <property type="entry name" value="ACONITASE_1"/>
    <property type="match status" value="1"/>
</dbReference>
<feature type="domain" description="Aconitase/3-isopropylmalate dehydratase large subunit alpha/beta/alpha" evidence="10">
    <location>
        <begin position="68"/>
        <end position="593"/>
    </location>
</feature>
<dbReference type="Pfam" id="PF00694">
    <property type="entry name" value="Aconitase_C"/>
    <property type="match status" value="1"/>
</dbReference>
<evidence type="ECO:0000313" key="13">
    <source>
        <dbReference type="Proteomes" id="UP000298616"/>
    </source>
</evidence>
<dbReference type="CDD" id="cd01580">
    <property type="entry name" value="AcnA_IRP_Swivel"/>
    <property type="match status" value="1"/>
</dbReference>
<dbReference type="SUPFAM" id="SSF52016">
    <property type="entry name" value="LeuD/IlvD-like"/>
    <property type="match status" value="1"/>
</dbReference>
<comment type="cofactor">
    <cofactor evidence="1">
        <name>[4Fe-4S] cluster</name>
        <dbReference type="ChEBI" id="CHEBI:49883"/>
    </cofactor>
</comment>
<comment type="catalytic activity">
    <reaction evidence="8 9">
        <text>citrate = D-threo-isocitrate</text>
        <dbReference type="Rhea" id="RHEA:10336"/>
        <dbReference type="ChEBI" id="CHEBI:15562"/>
        <dbReference type="ChEBI" id="CHEBI:16947"/>
        <dbReference type="EC" id="4.2.1.3"/>
    </reaction>
</comment>
<dbReference type="GO" id="GO:0046872">
    <property type="term" value="F:metal ion binding"/>
    <property type="evidence" value="ECO:0007669"/>
    <property type="project" value="UniProtKB-KW"/>
</dbReference>
<dbReference type="InterPro" id="IPR018136">
    <property type="entry name" value="Aconitase_4Fe-4S_BS"/>
</dbReference>
<evidence type="ECO:0000256" key="7">
    <source>
        <dbReference type="ARBA" id="ARBA00023239"/>
    </source>
</evidence>